<name>A0A9D7T168_9BACT</name>
<dbReference type="EMBL" id="JADKGY010000035">
    <property type="protein sequence ID" value="MBK9985370.1"/>
    <property type="molecule type" value="Genomic_DNA"/>
</dbReference>
<accession>A0A9D7T168</accession>
<evidence type="ECO:0000313" key="2">
    <source>
        <dbReference type="Proteomes" id="UP000808337"/>
    </source>
</evidence>
<organism evidence="1 2">
    <name type="scientific">Candidatus Opimibacter skivensis</name>
    <dbReference type="NCBI Taxonomy" id="2982028"/>
    <lineage>
        <taxon>Bacteria</taxon>
        <taxon>Pseudomonadati</taxon>
        <taxon>Bacteroidota</taxon>
        <taxon>Saprospiria</taxon>
        <taxon>Saprospirales</taxon>
        <taxon>Saprospiraceae</taxon>
        <taxon>Candidatus Opimibacter</taxon>
    </lineage>
</organism>
<dbReference type="AlphaFoldDB" id="A0A9D7T168"/>
<sequence>MKSVLFSLLIVFSIACSKEDQRSYPIVYNFYQKDQTDIGQYLITNNHRLIPLSPAIGNFGFYKADLIEQINELTKIAFDVRDITLLSKDSLNIHFFTDDEEFNAVLGYTIINEEIRIDSSEEGLLTFDKNKDQFIVCWSATFPISGPNAILPSSIYNSYNDRCLFGYSNEDYAQRLLDSLNYQPFDTIGVILTKIYYQ</sequence>
<protein>
    <submittedName>
        <fullName evidence="1">Uncharacterized protein</fullName>
    </submittedName>
</protein>
<dbReference type="Proteomes" id="UP000808337">
    <property type="component" value="Unassembled WGS sequence"/>
</dbReference>
<gene>
    <name evidence="1" type="ORF">IPP15_24025</name>
</gene>
<evidence type="ECO:0000313" key="1">
    <source>
        <dbReference type="EMBL" id="MBK9985370.1"/>
    </source>
</evidence>
<reference evidence="1 2" key="1">
    <citation type="submission" date="2020-10" db="EMBL/GenBank/DDBJ databases">
        <title>Connecting structure to function with the recovery of over 1000 high-quality activated sludge metagenome-assembled genomes encoding full-length rRNA genes using long-read sequencing.</title>
        <authorList>
            <person name="Singleton C.M."/>
            <person name="Petriglieri F."/>
            <person name="Kristensen J.M."/>
            <person name="Kirkegaard R.H."/>
            <person name="Michaelsen T.Y."/>
            <person name="Andersen M.H."/>
            <person name="Karst S.M."/>
            <person name="Dueholm M.S."/>
            <person name="Nielsen P.H."/>
            <person name="Albertsen M."/>
        </authorList>
    </citation>
    <scope>NUCLEOTIDE SEQUENCE [LARGE SCALE GENOMIC DNA]</scope>
    <source>
        <strain evidence="1">Ribe_18-Q3-R11-54_MAXAC.273</strain>
    </source>
</reference>
<proteinExistence type="predicted"/>
<dbReference type="PROSITE" id="PS51257">
    <property type="entry name" value="PROKAR_LIPOPROTEIN"/>
    <property type="match status" value="1"/>
</dbReference>
<comment type="caution">
    <text evidence="1">The sequence shown here is derived from an EMBL/GenBank/DDBJ whole genome shotgun (WGS) entry which is preliminary data.</text>
</comment>